<dbReference type="GO" id="GO:0000287">
    <property type="term" value="F:magnesium ion binding"/>
    <property type="evidence" value="ECO:0007669"/>
    <property type="project" value="TreeGrafter"/>
</dbReference>
<evidence type="ECO:0000313" key="2">
    <source>
        <dbReference type="EMBL" id="MSC31949.1"/>
    </source>
</evidence>
<dbReference type="GO" id="GO:0016791">
    <property type="term" value="F:phosphatase activity"/>
    <property type="evidence" value="ECO:0007669"/>
    <property type="project" value="TreeGrafter"/>
</dbReference>
<dbReference type="Pfam" id="PF08282">
    <property type="entry name" value="Hydrolase_3"/>
    <property type="match status" value="1"/>
</dbReference>
<dbReference type="GO" id="GO:0005829">
    <property type="term" value="C:cytosol"/>
    <property type="evidence" value="ECO:0007669"/>
    <property type="project" value="TreeGrafter"/>
</dbReference>
<dbReference type="InterPro" id="IPR023214">
    <property type="entry name" value="HAD_sf"/>
</dbReference>
<gene>
    <name evidence="2" type="ORF">GKD88_02280</name>
    <name evidence="1" type="ORF">GKE08_02480</name>
</gene>
<dbReference type="RefSeq" id="WP_154237825.1">
    <property type="nucleotide sequence ID" value="NZ_AP031450.1"/>
</dbReference>
<sequence>MKFLASDYDGTLRLAPQVDPATAARVAQFQKHGHCFGIVTGRALNLIYDEAHRNQVYPDVFICSNGAMIADRDKNIIEAKWIPFERGCALIAYLKQSDFESFTFCNGEASGYHINEHIHQSARSLQRRELFFKTVQSEAEVLAAGRLISMAAWIEDRHRMAQIQAEIQEQFGDIVESYLNRGTLDIVARGVSKQTGVEQAAAWLNADEVYVIGDDYNDLPMIEGLNGFAMSSGVEAAKAAASRLFDTVDDCLDYLESGRE</sequence>
<dbReference type="PANTHER" id="PTHR10000:SF8">
    <property type="entry name" value="HAD SUPERFAMILY HYDROLASE-LIKE, TYPE 3"/>
    <property type="match status" value="1"/>
</dbReference>
<evidence type="ECO:0000313" key="3">
    <source>
        <dbReference type="Proteomes" id="UP000433575"/>
    </source>
</evidence>
<evidence type="ECO:0000313" key="1">
    <source>
        <dbReference type="EMBL" id="MSA88194.1"/>
    </source>
</evidence>
<keyword evidence="4" id="KW-1185">Reference proteome</keyword>
<dbReference type="InterPro" id="IPR036412">
    <property type="entry name" value="HAD-like_sf"/>
</dbReference>
<dbReference type="EMBL" id="WKPJ01000002">
    <property type="protein sequence ID" value="MSA88194.1"/>
    <property type="molecule type" value="Genomic_DNA"/>
</dbReference>
<protein>
    <submittedName>
        <fullName evidence="1">HAD-IIB family hydrolase</fullName>
    </submittedName>
</protein>
<evidence type="ECO:0000313" key="4">
    <source>
        <dbReference type="Proteomes" id="UP000480929"/>
    </source>
</evidence>
<dbReference type="InterPro" id="IPR006379">
    <property type="entry name" value="HAD-SF_hydro_IIB"/>
</dbReference>
<dbReference type="AlphaFoldDB" id="A0A6N7S2X8"/>
<accession>A0A6N7S2X8</accession>
<dbReference type="Proteomes" id="UP000480929">
    <property type="component" value="Unassembled WGS sequence"/>
</dbReference>
<dbReference type="EMBL" id="WKPI01000002">
    <property type="protein sequence ID" value="MSC31949.1"/>
    <property type="molecule type" value="Genomic_DNA"/>
</dbReference>
<keyword evidence="1" id="KW-0378">Hydrolase</keyword>
<reference evidence="3 4" key="1">
    <citation type="journal article" date="2019" name="Nat. Med.">
        <title>A library of human gut bacterial isolates paired with longitudinal multiomics data enables mechanistic microbiome research.</title>
        <authorList>
            <person name="Poyet M."/>
            <person name="Groussin M."/>
            <person name="Gibbons S.M."/>
            <person name="Avila-Pacheco J."/>
            <person name="Jiang X."/>
            <person name="Kearney S.M."/>
            <person name="Perrotta A.R."/>
            <person name="Berdy B."/>
            <person name="Zhao S."/>
            <person name="Lieberman T.D."/>
            <person name="Swanson P.K."/>
            <person name="Smith M."/>
            <person name="Roesemann S."/>
            <person name="Alexander J.E."/>
            <person name="Rich S.A."/>
            <person name="Livny J."/>
            <person name="Vlamakis H."/>
            <person name="Clish C."/>
            <person name="Bullock K."/>
            <person name="Deik A."/>
            <person name="Scott J."/>
            <person name="Pierce K.A."/>
            <person name="Xavier R.J."/>
            <person name="Alm E.J."/>
        </authorList>
    </citation>
    <scope>NUCLEOTIDE SEQUENCE [LARGE SCALE GENOMIC DNA]</scope>
    <source>
        <strain evidence="1 3">BIOML-A4</strain>
        <strain evidence="2 4">BIOML-A5</strain>
    </source>
</reference>
<dbReference type="SUPFAM" id="SSF56784">
    <property type="entry name" value="HAD-like"/>
    <property type="match status" value="1"/>
</dbReference>
<organism evidence="1 3">
    <name type="scientific">Holdemania massiliensis</name>
    <dbReference type="NCBI Taxonomy" id="1468449"/>
    <lineage>
        <taxon>Bacteria</taxon>
        <taxon>Bacillati</taxon>
        <taxon>Bacillota</taxon>
        <taxon>Erysipelotrichia</taxon>
        <taxon>Erysipelotrichales</taxon>
        <taxon>Erysipelotrichaceae</taxon>
        <taxon>Holdemania</taxon>
    </lineage>
</organism>
<dbReference type="Proteomes" id="UP000433575">
    <property type="component" value="Unassembled WGS sequence"/>
</dbReference>
<comment type="caution">
    <text evidence="1">The sequence shown here is derived from an EMBL/GenBank/DDBJ whole genome shotgun (WGS) entry which is preliminary data.</text>
</comment>
<dbReference type="OrthoDB" id="306707at2"/>
<dbReference type="PANTHER" id="PTHR10000">
    <property type="entry name" value="PHOSPHOSERINE PHOSPHATASE"/>
    <property type="match status" value="1"/>
</dbReference>
<dbReference type="Gene3D" id="3.30.1240.10">
    <property type="match status" value="1"/>
</dbReference>
<dbReference type="NCBIfam" id="TIGR01484">
    <property type="entry name" value="HAD-SF-IIB"/>
    <property type="match status" value="1"/>
</dbReference>
<dbReference type="Gene3D" id="3.40.50.1000">
    <property type="entry name" value="HAD superfamily/HAD-like"/>
    <property type="match status" value="1"/>
</dbReference>
<name>A0A6N7S2X8_9FIRM</name>
<proteinExistence type="predicted"/>